<reference evidence="2" key="1">
    <citation type="journal article" date="2015" name="Nature">
        <title>Complex archaea that bridge the gap between prokaryotes and eukaryotes.</title>
        <authorList>
            <person name="Spang A."/>
            <person name="Saw J.H."/>
            <person name="Jorgensen S.L."/>
            <person name="Zaremba-Niedzwiedzka K."/>
            <person name="Martijn J."/>
            <person name="Lind A.E."/>
            <person name="van Eijk R."/>
            <person name="Schleper C."/>
            <person name="Guy L."/>
            <person name="Ettema T.J."/>
        </authorList>
    </citation>
    <scope>NUCLEOTIDE SEQUENCE</scope>
</reference>
<evidence type="ECO:0000313" key="2">
    <source>
        <dbReference type="EMBL" id="KKN52690.1"/>
    </source>
</evidence>
<feature type="region of interest" description="Disordered" evidence="1">
    <location>
        <begin position="1"/>
        <end position="43"/>
    </location>
</feature>
<comment type="caution">
    <text evidence="2">The sequence shown here is derived from an EMBL/GenBank/DDBJ whole genome shotgun (WGS) entry which is preliminary data.</text>
</comment>
<dbReference type="AlphaFoldDB" id="A0A0F9R815"/>
<name>A0A0F9R815_9ZZZZ</name>
<protein>
    <submittedName>
        <fullName evidence="2">Uncharacterized protein</fullName>
    </submittedName>
</protein>
<evidence type="ECO:0000256" key="1">
    <source>
        <dbReference type="SAM" id="MobiDB-lite"/>
    </source>
</evidence>
<feature type="region of interest" description="Disordered" evidence="1">
    <location>
        <begin position="179"/>
        <end position="199"/>
    </location>
</feature>
<sequence>MATPEEEDQRRAAQAGLEWPPGARYPLPPGPGAAPDFPGGGPHIREIPLSELSAPGEAFAEIRDMLERAPYCVSAPRVNLGIEGGFPVGTFVETPPLQLGRRSAAEGQTDGYVDRYLPVTDNYQIQYRKGGAKALPPTDLKAVGWSEDFGRWKVALCDFNGAKLADSHHMLTKVIGSRRLGSGTPREARRAQPLKPRGPSFSQFAKVTDDLLSALPDSAITDLIHDPRKRDLVVDALDLGNNMPEKRQSEYAALVDDLLGQLPKERLEAFLASSEKEIYIQATNQLLPGRS</sequence>
<accession>A0A0F9R815</accession>
<dbReference type="EMBL" id="LAZR01001009">
    <property type="protein sequence ID" value="KKN52690.1"/>
    <property type="molecule type" value="Genomic_DNA"/>
</dbReference>
<proteinExistence type="predicted"/>
<organism evidence="2">
    <name type="scientific">marine sediment metagenome</name>
    <dbReference type="NCBI Taxonomy" id="412755"/>
    <lineage>
        <taxon>unclassified sequences</taxon>
        <taxon>metagenomes</taxon>
        <taxon>ecological metagenomes</taxon>
    </lineage>
</organism>
<gene>
    <name evidence="2" type="ORF">LCGC14_0610230</name>
</gene>